<dbReference type="PANTHER" id="PTHR12810:SF0">
    <property type="entry name" value="SMALL RIBOSOMAL SUBUNIT PROTEIN MS29"/>
    <property type="match status" value="1"/>
</dbReference>
<protein>
    <recommendedName>
        <fullName evidence="7">Small ribosomal subunit protein mS29</fullName>
    </recommendedName>
</protein>
<keyword evidence="10" id="KW-1185">Reference proteome</keyword>
<proteinExistence type="inferred from homology"/>
<organism evidence="9 10">
    <name type="scientific">Hohenbuehelia grisea</name>
    <dbReference type="NCBI Taxonomy" id="104357"/>
    <lineage>
        <taxon>Eukaryota</taxon>
        <taxon>Fungi</taxon>
        <taxon>Dikarya</taxon>
        <taxon>Basidiomycota</taxon>
        <taxon>Agaricomycotina</taxon>
        <taxon>Agaricomycetes</taxon>
        <taxon>Agaricomycetidae</taxon>
        <taxon>Agaricales</taxon>
        <taxon>Pleurotineae</taxon>
        <taxon>Pleurotaceae</taxon>
        <taxon>Hohenbuehelia</taxon>
    </lineage>
</organism>
<evidence type="ECO:0000256" key="2">
    <source>
        <dbReference type="ARBA" id="ARBA00009863"/>
    </source>
</evidence>
<evidence type="ECO:0000256" key="8">
    <source>
        <dbReference type="SAM" id="MobiDB-lite"/>
    </source>
</evidence>
<gene>
    <name evidence="9" type="ORF">HGRIS_004618</name>
</gene>
<dbReference type="Gene3D" id="3.40.50.300">
    <property type="entry name" value="P-loop containing nucleotide triphosphate hydrolases"/>
    <property type="match status" value="1"/>
</dbReference>
<comment type="caution">
    <text evidence="9">The sequence shown here is derived from an EMBL/GenBank/DDBJ whole genome shotgun (WGS) entry which is preliminary data.</text>
</comment>
<feature type="compositionally biased region" description="Basic and acidic residues" evidence="8">
    <location>
        <begin position="49"/>
        <end position="65"/>
    </location>
</feature>
<keyword evidence="5" id="KW-0496">Mitochondrion</keyword>
<evidence type="ECO:0000256" key="6">
    <source>
        <dbReference type="ARBA" id="ARBA00023274"/>
    </source>
</evidence>
<evidence type="ECO:0000256" key="5">
    <source>
        <dbReference type="ARBA" id="ARBA00023128"/>
    </source>
</evidence>
<dbReference type="PANTHER" id="PTHR12810">
    <property type="entry name" value="MITOCHONDRIAL 28S RIBOSOMAL PROTEIN S29"/>
    <property type="match status" value="1"/>
</dbReference>
<dbReference type="EMBL" id="JASNQZ010000008">
    <property type="protein sequence ID" value="KAL0953379.1"/>
    <property type="molecule type" value="Genomic_DNA"/>
</dbReference>
<name>A0ABR3JCL5_9AGAR</name>
<evidence type="ECO:0000313" key="9">
    <source>
        <dbReference type="EMBL" id="KAL0953379.1"/>
    </source>
</evidence>
<keyword evidence="6" id="KW-0687">Ribonucleoprotein</keyword>
<comment type="subcellular location">
    <subcellularLocation>
        <location evidence="1">Mitochondrion</location>
    </subcellularLocation>
</comment>
<evidence type="ECO:0000313" key="10">
    <source>
        <dbReference type="Proteomes" id="UP001556367"/>
    </source>
</evidence>
<dbReference type="Pfam" id="PF10236">
    <property type="entry name" value="DAP3"/>
    <property type="match status" value="1"/>
</dbReference>
<dbReference type="SUPFAM" id="SSF52540">
    <property type="entry name" value="P-loop containing nucleoside triphosphate hydrolases"/>
    <property type="match status" value="1"/>
</dbReference>
<dbReference type="Proteomes" id="UP001556367">
    <property type="component" value="Unassembled WGS sequence"/>
</dbReference>
<reference evidence="10" key="1">
    <citation type="submission" date="2024-06" db="EMBL/GenBank/DDBJ databases">
        <title>Multi-omics analyses provide insights into the biosynthesis of the anticancer antibiotic pleurotin in Hohenbuehelia grisea.</title>
        <authorList>
            <person name="Weaver J.A."/>
            <person name="Alberti F."/>
        </authorList>
    </citation>
    <scope>NUCLEOTIDE SEQUENCE [LARGE SCALE GENOMIC DNA]</scope>
    <source>
        <strain evidence="10">T-177</strain>
    </source>
</reference>
<evidence type="ECO:0000256" key="3">
    <source>
        <dbReference type="ARBA" id="ARBA00022946"/>
    </source>
</evidence>
<evidence type="ECO:0000256" key="1">
    <source>
        <dbReference type="ARBA" id="ARBA00004173"/>
    </source>
</evidence>
<dbReference type="InterPro" id="IPR027417">
    <property type="entry name" value="P-loop_NTPase"/>
</dbReference>
<keyword evidence="4" id="KW-0689">Ribosomal protein</keyword>
<sequence>MATPLFARICQPSTPTNARTLLAAACTPRLPSSGHIVLQRRSYKRVKGEKRGRIGWKDDKDRPGRPSDAAVGQVQKKSDKSGGFLRPLPPTQIVKIDVPSGLQPSSLDLPVFEPASRMPPFTTPFSYCCAHQAAVTAENIGSALEFPQKEDGPLRIFGMPKKTFLEYRVLSKLCSVIRDITVDTIKLLEAASQSSSLDTRVVLSGRPGCGKSFLLMQAVEYCALNDWIVLYIPRGVNLVNSTTPHVYDARTQTYLQPAYAYQLLQRLQTVNAAALSELTTSQDLVLERRSIPAETTLSELITYGTSEQSFSPIILDALMRELGSQTKYPVLLAVDDFQALYCKTAYRDPHFASIRPYHLSIPRLITEFACGSRSFARGAVLGAINASDPSYAIPLELREALSLPHTRPPSPYDTRSRTLIEYTDGLRPLAVPDKLSVNEAASIYEIWMKDKAFDSAVLDEVFLAKYAESSGNARDFVWKGLLSTLSDVA</sequence>
<evidence type="ECO:0000256" key="4">
    <source>
        <dbReference type="ARBA" id="ARBA00022980"/>
    </source>
</evidence>
<dbReference type="InterPro" id="IPR019368">
    <property type="entry name" value="Ribosomal_mS29"/>
</dbReference>
<evidence type="ECO:0000256" key="7">
    <source>
        <dbReference type="ARBA" id="ARBA00035140"/>
    </source>
</evidence>
<comment type="similarity">
    <text evidence="2">Belongs to the mitochondrion-specific ribosomal protein mS29 family.</text>
</comment>
<feature type="region of interest" description="Disordered" evidence="8">
    <location>
        <begin position="48"/>
        <end position="87"/>
    </location>
</feature>
<keyword evidence="3" id="KW-0809">Transit peptide</keyword>
<accession>A0ABR3JCL5</accession>